<dbReference type="Pfam" id="PF07690">
    <property type="entry name" value="MFS_1"/>
    <property type="match status" value="1"/>
</dbReference>
<dbReference type="PANTHER" id="PTHR23515">
    <property type="entry name" value="HIGH-AFFINITY NITRATE TRANSPORTER 2.3"/>
    <property type="match status" value="1"/>
</dbReference>
<sequence length="472" mass="49662">MTNAPSRSGRRVEHWDPDDEDFWERGAKYIARRNLIVSVLSEHVGFSVWSLWSVLVLFMSPRTGLGFTPGEKFLLVVVPTLVGAVLRLPYSHAVTRFGGRNWTVFSSAVLLVPTGCALYFVQRPGTPLWVFLLIGAAAGAGGGNFASSMTNISHFFPRRRQGWALGVNAGGGNLGVAVVQLLGLLVIATSGSGHPEYVVAVYLPLIVVVSVLAALSMDNIQAVRTAPGAQREAAANPHTWWISLLYVGTFGSFIGYGFAFGLVLQDEFGCTALRAASYTFLGPLLGSLFRPLGGRLADRLGGARVTCWTFLALAAGTGALLVASRSRSFPLFVTAFTALFVLSGIGNGSTYKMIPAVFAQQARRARAAGEPAASALDRARRLSGAVMGIAGALGALGGVAVDLAFRAAYDGPHGSGTPAFWGFLGYYAVCVGVTWAVYLRRPLNARPSVLAVAPVASAVAVPAPVSGEADRV</sequence>
<feature type="transmembrane region" description="Helical" evidence="6">
    <location>
        <begin position="102"/>
        <end position="121"/>
    </location>
</feature>
<evidence type="ECO:0000313" key="8">
    <source>
        <dbReference type="Proteomes" id="UP001216579"/>
    </source>
</evidence>
<keyword evidence="3 6" id="KW-0812">Transmembrane</keyword>
<evidence type="ECO:0000256" key="6">
    <source>
        <dbReference type="SAM" id="Phobius"/>
    </source>
</evidence>
<evidence type="ECO:0000256" key="4">
    <source>
        <dbReference type="ARBA" id="ARBA00022989"/>
    </source>
</evidence>
<feature type="transmembrane region" description="Helical" evidence="6">
    <location>
        <begin position="238"/>
        <end position="263"/>
    </location>
</feature>
<feature type="transmembrane region" description="Helical" evidence="6">
    <location>
        <begin position="35"/>
        <end position="60"/>
    </location>
</feature>
<accession>A0ABT5ZRH6</accession>
<comment type="caution">
    <text evidence="7">The sequence shown here is derived from an EMBL/GenBank/DDBJ whole genome shotgun (WGS) entry which is preliminary data.</text>
</comment>
<dbReference type="InterPro" id="IPR011701">
    <property type="entry name" value="MFS"/>
</dbReference>
<gene>
    <name evidence="7" type="ORF">P3G67_23840</name>
</gene>
<keyword evidence="4 6" id="KW-1133">Transmembrane helix</keyword>
<feature type="transmembrane region" description="Helical" evidence="6">
    <location>
        <begin position="385"/>
        <end position="407"/>
    </location>
</feature>
<organism evidence="7 8">
    <name type="scientific">Streptomyces silvisoli</name>
    <dbReference type="NCBI Taxonomy" id="3034235"/>
    <lineage>
        <taxon>Bacteria</taxon>
        <taxon>Bacillati</taxon>
        <taxon>Actinomycetota</taxon>
        <taxon>Actinomycetes</taxon>
        <taxon>Kitasatosporales</taxon>
        <taxon>Streptomycetaceae</taxon>
        <taxon>Streptomyces</taxon>
    </lineage>
</organism>
<feature type="transmembrane region" description="Helical" evidence="6">
    <location>
        <begin position="197"/>
        <end position="217"/>
    </location>
</feature>
<evidence type="ECO:0000256" key="1">
    <source>
        <dbReference type="ARBA" id="ARBA00004141"/>
    </source>
</evidence>
<evidence type="ECO:0000256" key="3">
    <source>
        <dbReference type="ARBA" id="ARBA00022692"/>
    </source>
</evidence>
<dbReference type="InterPro" id="IPR044772">
    <property type="entry name" value="NO3_transporter"/>
</dbReference>
<feature type="transmembrane region" description="Helical" evidence="6">
    <location>
        <begin position="127"/>
        <end position="146"/>
    </location>
</feature>
<proteinExistence type="inferred from homology"/>
<evidence type="ECO:0000256" key="5">
    <source>
        <dbReference type="ARBA" id="ARBA00023136"/>
    </source>
</evidence>
<protein>
    <submittedName>
        <fullName evidence="7">NarK/NasA family nitrate transporter</fullName>
    </submittedName>
</protein>
<feature type="transmembrane region" description="Helical" evidence="6">
    <location>
        <begin position="329"/>
        <end position="346"/>
    </location>
</feature>
<dbReference type="Gene3D" id="1.20.1250.20">
    <property type="entry name" value="MFS general substrate transporter like domains"/>
    <property type="match status" value="1"/>
</dbReference>
<keyword evidence="8" id="KW-1185">Reference proteome</keyword>
<feature type="transmembrane region" description="Helical" evidence="6">
    <location>
        <begin position="167"/>
        <end position="191"/>
    </location>
</feature>
<dbReference type="RefSeq" id="WP_276095295.1">
    <property type="nucleotide sequence ID" value="NZ_JARJBC010000016.1"/>
</dbReference>
<dbReference type="InterPro" id="IPR036259">
    <property type="entry name" value="MFS_trans_sf"/>
</dbReference>
<evidence type="ECO:0000256" key="2">
    <source>
        <dbReference type="ARBA" id="ARBA00008432"/>
    </source>
</evidence>
<dbReference type="SUPFAM" id="SSF103473">
    <property type="entry name" value="MFS general substrate transporter"/>
    <property type="match status" value="1"/>
</dbReference>
<dbReference type="CDD" id="cd17341">
    <property type="entry name" value="MFS_NRT2_like"/>
    <property type="match status" value="1"/>
</dbReference>
<dbReference type="Proteomes" id="UP001216579">
    <property type="component" value="Unassembled WGS sequence"/>
</dbReference>
<feature type="transmembrane region" description="Helical" evidence="6">
    <location>
        <begin position="419"/>
        <end position="439"/>
    </location>
</feature>
<feature type="transmembrane region" description="Helical" evidence="6">
    <location>
        <begin position="72"/>
        <end position="90"/>
    </location>
</feature>
<feature type="transmembrane region" description="Helical" evidence="6">
    <location>
        <begin position="305"/>
        <end position="323"/>
    </location>
</feature>
<feature type="transmembrane region" description="Helical" evidence="6">
    <location>
        <begin position="275"/>
        <end position="293"/>
    </location>
</feature>
<reference evidence="7 8" key="1">
    <citation type="submission" date="2023-03" db="EMBL/GenBank/DDBJ databases">
        <title>Draft genome sequence of Streptomyces sp. RB6PN23 isolated from peat swamp forest in Thailand.</title>
        <authorList>
            <person name="Klaysubun C."/>
            <person name="Duangmal K."/>
        </authorList>
    </citation>
    <scope>NUCLEOTIDE SEQUENCE [LARGE SCALE GENOMIC DNA]</scope>
    <source>
        <strain evidence="7 8">RB6PN23</strain>
    </source>
</reference>
<dbReference type="EMBL" id="JARJBC010000016">
    <property type="protein sequence ID" value="MDF3292210.1"/>
    <property type="molecule type" value="Genomic_DNA"/>
</dbReference>
<comment type="similarity">
    <text evidence="2">Belongs to the major facilitator superfamily. Nitrate/nitrite porter (TC 2.A.1.8) family.</text>
</comment>
<comment type="subcellular location">
    <subcellularLocation>
        <location evidence="1">Membrane</location>
        <topology evidence="1">Multi-pass membrane protein</topology>
    </subcellularLocation>
</comment>
<evidence type="ECO:0000313" key="7">
    <source>
        <dbReference type="EMBL" id="MDF3292210.1"/>
    </source>
</evidence>
<name>A0ABT5ZRH6_9ACTN</name>
<keyword evidence="5 6" id="KW-0472">Membrane</keyword>